<feature type="transmembrane region" description="Helical" evidence="1">
    <location>
        <begin position="6"/>
        <end position="23"/>
    </location>
</feature>
<keyword evidence="3" id="KW-1185">Reference proteome</keyword>
<evidence type="ECO:0000313" key="3">
    <source>
        <dbReference type="Proteomes" id="UP001322744"/>
    </source>
</evidence>
<accession>A0ABZ0U451</accession>
<keyword evidence="1" id="KW-1133">Transmembrane helix</keyword>
<feature type="transmembrane region" description="Helical" evidence="1">
    <location>
        <begin position="35"/>
        <end position="59"/>
    </location>
</feature>
<keyword evidence="1" id="KW-0812">Transmembrane</keyword>
<dbReference type="EMBL" id="CP139957">
    <property type="protein sequence ID" value="WPX09842.1"/>
    <property type="molecule type" value="Genomic_DNA"/>
</dbReference>
<organism evidence="2 3">
    <name type="scientific">Anaerocellum danielii</name>
    <dbReference type="NCBI Taxonomy" id="1387557"/>
    <lineage>
        <taxon>Bacteria</taxon>
        <taxon>Bacillati</taxon>
        <taxon>Bacillota</taxon>
        <taxon>Bacillota incertae sedis</taxon>
        <taxon>Caldicellulosiruptorales</taxon>
        <taxon>Caldicellulosiruptoraceae</taxon>
        <taxon>Anaerocellum</taxon>
    </lineage>
</organism>
<keyword evidence="1" id="KW-0472">Membrane</keyword>
<evidence type="ECO:0000313" key="2">
    <source>
        <dbReference type="EMBL" id="WPX09842.1"/>
    </source>
</evidence>
<name>A0ABZ0U451_9FIRM</name>
<sequence length="60" mass="6846">MKLFELIIRFIFTASFIILFNLLCQPYNLHIGFNIINLAIGTLIGFSGFALLLILALLFR</sequence>
<proteinExistence type="predicted"/>
<evidence type="ECO:0000256" key="1">
    <source>
        <dbReference type="SAM" id="Phobius"/>
    </source>
</evidence>
<dbReference type="RefSeq" id="WP_082054709.1">
    <property type="nucleotide sequence ID" value="NZ_CP139957.1"/>
</dbReference>
<protein>
    <submittedName>
        <fullName evidence="2">Pro-sigmaK processing inhibitor BofA family protein</fullName>
    </submittedName>
</protein>
<reference evidence="2 3" key="1">
    <citation type="submission" date="2023-12" db="EMBL/GenBank/DDBJ databases">
        <authorList>
            <person name="Manesh M.J.H."/>
            <person name="Bing R.G."/>
            <person name="Willard D.J."/>
            <person name="Kelly R.M."/>
        </authorList>
    </citation>
    <scope>NUCLEOTIDE SEQUENCE [LARGE SCALE GENOMIC DNA]</scope>
    <source>
        <strain evidence="2 3">DSM 8977</strain>
    </source>
</reference>
<dbReference type="Proteomes" id="UP001322744">
    <property type="component" value="Chromosome"/>
</dbReference>
<gene>
    <name evidence="2" type="ORF">SOJ16_001094</name>
</gene>